<proteinExistence type="inferred from homology"/>
<dbReference type="OrthoDB" id="399038at2"/>
<dbReference type="GO" id="GO:0045892">
    <property type="term" value="P:negative regulation of DNA-templated transcription"/>
    <property type="evidence" value="ECO:0007669"/>
    <property type="project" value="TreeGrafter"/>
</dbReference>
<keyword evidence="7" id="KW-0479">Metal-binding</keyword>
<dbReference type="GO" id="GO:1900376">
    <property type="term" value="P:regulation of secondary metabolite biosynthetic process"/>
    <property type="evidence" value="ECO:0007669"/>
    <property type="project" value="TreeGrafter"/>
</dbReference>
<dbReference type="Pfam" id="PF01475">
    <property type="entry name" value="FUR"/>
    <property type="match status" value="1"/>
</dbReference>
<evidence type="ECO:0000256" key="3">
    <source>
        <dbReference type="ARBA" id="ARBA00022833"/>
    </source>
</evidence>
<reference evidence="8 9" key="1">
    <citation type="journal article" date="2013" name="Genome Biol. Evol.">
        <title>Comparison of metabolic capacities and inference of gene content evolution in mosquito-associated Spiroplasma diminutum and S. taiwanense.</title>
        <authorList>
            <person name="Lo W.S."/>
            <person name="Ku C."/>
            <person name="Chen L.L."/>
            <person name="Chang T.H."/>
            <person name="Kuo C.H."/>
        </authorList>
    </citation>
    <scope>NUCLEOTIDE SEQUENCE [LARGE SCALE GENOMIC DNA]</scope>
    <source>
        <strain evidence="8">CT-1</strain>
    </source>
</reference>
<dbReference type="AlphaFoldDB" id="S5LUU1"/>
<dbReference type="eggNOG" id="COG0735">
    <property type="taxonomic scope" value="Bacteria"/>
</dbReference>
<protein>
    <submittedName>
        <fullName evidence="8">Fur family transcriptional regulator</fullName>
    </submittedName>
</protein>
<evidence type="ECO:0000256" key="2">
    <source>
        <dbReference type="ARBA" id="ARBA00022491"/>
    </source>
</evidence>
<keyword evidence="3 7" id="KW-0862">Zinc</keyword>
<dbReference type="SUPFAM" id="SSF46785">
    <property type="entry name" value="Winged helix' DNA-binding domain"/>
    <property type="match status" value="1"/>
</dbReference>
<comment type="similarity">
    <text evidence="1">Belongs to the Fur family.</text>
</comment>
<dbReference type="Proteomes" id="UP000014984">
    <property type="component" value="Chromosome"/>
</dbReference>
<feature type="binding site" evidence="7">
    <location>
        <position position="96"/>
    </location>
    <ligand>
        <name>Zn(2+)</name>
        <dbReference type="ChEBI" id="CHEBI:29105"/>
    </ligand>
</feature>
<keyword evidence="4" id="KW-0805">Transcription regulation</keyword>
<dbReference type="PANTHER" id="PTHR33202:SF7">
    <property type="entry name" value="FERRIC UPTAKE REGULATION PROTEIN"/>
    <property type="match status" value="1"/>
</dbReference>
<dbReference type="HOGENOM" id="CLU_096072_4_2_14"/>
<dbReference type="PANTHER" id="PTHR33202">
    <property type="entry name" value="ZINC UPTAKE REGULATION PROTEIN"/>
    <property type="match status" value="1"/>
</dbReference>
<feature type="binding site" evidence="7">
    <location>
        <position position="143"/>
    </location>
    <ligand>
        <name>Zn(2+)</name>
        <dbReference type="ChEBI" id="CHEBI:29105"/>
    </ligand>
</feature>
<sequence>MEIENKITEYLELFKSKKIKLTDVRLSMLKAIATTKHFTINELISIVEKDLGTVNVMSIYNNIDLFLEMHLLFANTMNGKQIMYEAISKQLIHITCDICGKLEDLESPSLASDLFLEYSKILESKKMQLEHFKLELHGICESCKK</sequence>
<dbReference type="InterPro" id="IPR036390">
    <property type="entry name" value="WH_DNA-bd_sf"/>
</dbReference>
<keyword evidence="9" id="KW-1185">Reference proteome</keyword>
<keyword evidence="5" id="KW-0238">DNA-binding</keyword>
<evidence type="ECO:0000313" key="9">
    <source>
        <dbReference type="Proteomes" id="UP000014984"/>
    </source>
</evidence>
<dbReference type="InterPro" id="IPR043135">
    <property type="entry name" value="Fur_C"/>
</dbReference>
<accession>S5LUU1</accession>
<dbReference type="RefSeq" id="WP_020834708.1">
    <property type="nucleotide sequence ID" value="NC_021846.1"/>
</dbReference>
<evidence type="ECO:0000256" key="4">
    <source>
        <dbReference type="ARBA" id="ARBA00023015"/>
    </source>
</evidence>
<evidence type="ECO:0000256" key="5">
    <source>
        <dbReference type="ARBA" id="ARBA00023125"/>
    </source>
</evidence>
<evidence type="ECO:0000256" key="7">
    <source>
        <dbReference type="PIRSR" id="PIRSR602481-1"/>
    </source>
</evidence>
<keyword evidence="6" id="KW-0804">Transcription</keyword>
<dbReference type="Gene3D" id="3.30.1490.190">
    <property type="match status" value="1"/>
</dbReference>
<dbReference type="KEGG" id="stai:STAIW_v1c09830"/>
<evidence type="ECO:0000256" key="1">
    <source>
        <dbReference type="ARBA" id="ARBA00007957"/>
    </source>
</evidence>
<dbReference type="Gene3D" id="1.10.10.10">
    <property type="entry name" value="Winged helix-like DNA-binding domain superfamily/Winged helix DNA-binding domain"/>
    <property type="match status" value="1"/>
</dbReference>
<keyword evidence="2" id="KW-0678">Repressor</keyword>
<dbReference type="GO" id="GO:0008270">
    <property type="term" value="F:zinc ion binding"/>
    <property type="evidence" value="ECO:0007669"/>
    <property type="project" value="TreeGrafter"/>
</dbReference>
<feature type="binding site" evidence="7">
    <location>
        <position position="99"/>
    </location>
    <ligand>
        <name>Zn(2+)</name>
        <dbReference type="ChEBI" id="CHEBI:29105"/>
    </ligand>
</feature>
<feature type="binding site" evidence="7">
    <location>
        <position position="140"/>
    </location>
    <ligand>
        <name>Zn(2+)</name>
        <dbReference type="ChEBI" id="CHEBI:29105"/>
    </ligand>
</feature>
<dbReference type="EMBL" id="CP005074">
    <property type="protein sequence ID" value="AGR41569.1"/>
    <property type="molecule type" value="Genomic_DNA"/>
</dbReference>
<dbReference type="PATRIC" id="fig|1276220.3.peg.1002"/>
<dbReference type="GO" id="GO:0000976">
    <property type="term" value="F:transcription cis-regulatory region binding"/>
    <property type="evidence" value="ECO:0007669"/>
    <property type="project" value="TreeGrafter"/>
</dbReference>
<dbReference type="GO" id="GO:0003700">
    <property type="term" value="F:DNA-binding transcription factor activity"/>
    <property type="evidence" value="ECO:0007669"/>
    <property type="project" value="InterPro"/>
</dbReference>
<dbReference type="InterPro" id="IPR002481">
    <property type="entry name" value="FUR"/>
</dbReference>
<name>S5LUU1_9MOLU</name>
<evidence type="ECO:0000313" key="8">
    <source>
        <dbReference type="EMBL" id="AGR41569.1"/>
    </source>
</evidence>
<comment type="cofactor">
    <cofactor evidence="7">
        <name>Zn(2+)</name>
        <dbReference type="ChEBI" id="CHEBI:29105"/>
    </cofactor>
    <text evidence="7">Binds 1 zinc ion per subunit.</text>
</comment>
<gene>
    <name evidence="8" type="primary">fur</name>
    <name evidence="8" type="ORF">STAIW_v1c09830</name>
</gene>
<evidence type="ECO:0000256" key="6">
    <source>
        <dbReference type="ARBA" id="ARBA00023163"/>
    </source>
</evidence>
<organism evidence="8 9">
    <name type="scientific">Spiroplasma taiwanense CT-1</name>
    <dbReference type="NCBI Taxonomy" id="1276220"/>
    <lineage>
        <taxon>Bacteria</taxon>
        <taxon>Bacillati</taxon>
        <taxon>Mycoplasmatota</taxon>
        <taxon>Mollicutes</taxon>
        <taxon>Entomoplasmatales</taxon>
        <taxon>Spiroplasmataceae</taxon>
        <taxon>Spiroplasma</taxon>
    </lineage>
</organism>
<dbReference type="InterPro" id="IPR036388">
    <property type="entry name" value="WH-like_DNA-bd_sf"/>
</dbReference>
<dbReference type="STRING" id="1276220.STAIW_v1c09830"/>